<evidence type="ECO:0000313" key="3">
    <source>
        <dbReference type="EMBL" id="KAJ0398709.1"/>
    </source>
</evidence>
<feature type="compositionally biased region" description="Basic and acidic residues" evidence="1">
    <location>
        <begin position="722"/>
        <end position="732"/>
    </location>
</feature>
<dbReference type="InterPro" id="IPR051604">
    <property type="entry name" value="Ergot_Alk_Oxidoreductase"/>
</dbReference>
<name>A0AAD5M194_PYTIN</name>
<gene>
    <name evidence="3" type="ORF">P43SY_004126</name>
</gene>
<dbReference type="PANTHER" id="PTHR43162">
    <property type="match status" value="1"/>
</dbReference>
<feature type="region of interest" description="Disordered" evidence="1">
    <location>
        <begin position="694"/>
        <end position="732"/>
    </location>
</feature>
<comment type="caution">
    <text evidence="3">The sequence shown here is derived from an EMBL/GenBank/DDBJ whole genome shotgun (WGS) entry which is preliminary data.</text>
</comment>
<dbReference type="SUPFAM" id="SSF51735">
    <property type="entry name" value="NAD(P)-binding Rossmann-fold domains"/>
    <property type="match status" value="2"/>
</dbReference>
<protein>
    <recommendedName>
        <fullName evidence="2">NmrA-like domain-containing protein</fullName>
    </recommendedName>
</protein>
<evidence type="ECO:0000256" key="1">
    <source>
        <dbReference type="SAM" id="MobiDB-lite"/>
    </source>
</evidence>
<dbReference type="Gene3D" id="3.40.50.720">
    <property type="entry name" value="NAD(P)-binding Rossmann-like Domain"/>
    <property type="match status" value="2"/>
</dbReference>
<feature type="compositionally biased region" description="Basic and acidic residues" evidence="1">
    <location>
        <begin position="702"/>
        <end position="714"/>
    </location>
</feature>
<dbReference type="InterPro" id="IPR036291">
    <property type="entry name" value="NAD(P)-bd_dom_sf"/>
</dbReference>
<dbReference type="Proteomes" id="UP001209570">
    <property type="component" value="Unassembled WGS sequence"/>
</dbReference>
<dbReference type="AlphaFoldDB" id="A0AAD5M194"/>
<feature type="domain" description="NmrA-like" evidence="2">
    <location>
        <begin position="12"/>
        <end position="265"/>
    </location>
</feature>
<dbReference type="PANTHER" id="PTHR43162:SF1">
    <property type="entry name" value="PRESTALK A DIFFERENTIATION PROTEIN A"/>
    <property type="match status" value="1"/>
</dbReference>
<dbReference type="InterPro" id="IPR008030">
    <property type="entry name" value="NmrA-like"/>
</dbReference>
<evidence type="ECO:0000259" key="2">
    <source>
        <dbReference type="Pfam" id="PF05368"/>
    </source>
</evidence>
<evidence type="ECO:0000313" key="4">
    <source>
        <dbReference type="Proteomes" id="UP001209570"/>
    </source>
</evidence>
<organism evidence="3 4">
    <name type="scientific">Pythium insidiosum</name>
    <name type="common">Pythiosis disease agent</name>
    <dbReference type="NCBI Taxonomy" id="114742"/>
    <lineage>
        <taxon>Eukaryota</taxon>
        <taxon>Sar</taxon>
        <taxon>Stramenopiles</taxon>
        <taxon>Oomycota</taxon>
        <taxon>Peronosporomycetes</taxon>
        <taxon>Pythiales</taxon>
        <taxon>Pythiaceae</taxon>
        <taxon>Pythium</taxon>
    </lineage>
</organism>
<sequence length="732" mass="81135">MGLGLQKLLSSRVVVVFGATSRIGKATIELLHARPQLGVTVVAAVENPKDPRVQRLKQATGCYVARCDYGRTESMQRVVRHADAVLLVPALSETGTRFSKRVVDAVDREQVGRLVVVSSVLATSVDDVWPLPGAATRAAAAPHPARTLGYEAVEAHARSMSSNCVALRIPLLMETVLYCREEIQFADRFFSCFAPSTPIPCIAERDVALAAVEILSQPRKKFNATYSLASADAMCTPRELEQLFAQQLRRRVRYRQVSDARLTELLQDKGVSAQVGAKTIRLKACIEASLALVQQAQQREDNDKEQAPALDNQEQQQVQQQVQALAQLLGASNDFRALTARSPTLPRHWLREHAASFERPPASQMQLFVLGSGEALFQEVERLVAQQVTAPQRDDEGEAAIPATSRQSKATFCTIKSLAGGTGPHRSSPMTQLLEQLTTQDVVVFIPPLHLGPQESMDVLRAVVDATQRARVWGLVLLSSVFIGRGWNDSINRMAQMEELVEHSGVPFVILRLPLFMEYFLSLEAPSSPRVAEPAPEPAAEPEVEVTPSEQEEWLLLDRSLATSPQYLISTTDAAKALVAVAYTFPLHRKKTRVVYTERRTMQEIERVLQRHAHKGRRIELGRIDALRDAPTREFWRVAYWTRAHLKQFLEASVRLSAGPPLPMLQSFAELTECQPITLEMWARHQSKSYTQALAMPANGATEKRARERPERETPQGIDAASGRREAVGSSA</sequence>
<reference evidence="3" key="1">
    <citation type="submission" date="2021-12" db="EMBL/GenBank/DDBJ databases">
        <title>Prjna785345.</title>
        <authorList>
            <person name="Rujirawat T."/>
            <person name="Krajaejun T."/>
        </authorList>
    </citation>
    <scope>NUCLEOTIDE SEQUENCE</scope>
    <source>
        <strain evidence="3">Pi057C3</strain>
    </source>
</reference>
<feature type="region of interest" description="Disordered" evidence="1">
    <location>
        <begin position="297"/>
        <end position="316"/>
    </location>
</feature>
<dbReference type="Gene3D" id="3.90.25.10">
    <property type="entry name" value="UDP-galactose 4-epimerase, domain 1"/>
    <property type="match status" value="1"/>
</dbReference>
<dbReference type="Pfam" id="PF05368">
    <property type="entry name" value="NmrA"/>
    <property type="match status" value="1"/>
</dbReference>
<dbReference type="EMBL" id="JAKCXM010000206">
    <property type="protein sequence ID" value="KAJ0398709.1"/>
    <property type="molecule type" value="Genomic_DNA"/>
</dbReference>
<keyword evidence="4" id="KW-1185">Reference proteome</keyword>
<proteinExistence type="predicted"/>
<accession>A0AAD5M194</accession>